<accession>A0AAD5Y9K7</accession>
<sequence>MSSILPTKVMRTFYFKKSPPKPSQAPQVGGSRAGKQQQQQPQSDAGWPFPNFRLRVDDISHPGAQVFFANVNPDEVLRDAAWAVFSWLYTPVTVPRHVESVVLVLRSMDGVAHTMGSDIYKEIHFSLEWIAQHAHRAKDEIQGVLVHEMVHCYQHDGNGTCPTGFTEGVADWVRLHAGFAPPHWREDGGSKWDDGYASTAYFLDWLEQSHGRGVVRTLNLTLRDRGYEDNLFKEHTGKKVTKLYSLYRESLTQKKAQSVPN</sequence>
<dbReference type="Proteomes" id="UP001212997">
    <property type="component" value="Unassembled WGS sequence"/>
</dbReference>
<dbReference type="InterPro" id="IPR007541">
    <property type="entry name" value="Uncharacterised_BSP"/>
</dbReference>
<protein>
    <recommendedName>
        <fullName evidence="4">Plant basic secretory protein</fullName>
    </recommendedName>
</protein>
<dbReference type="PANTHER" id="PTHR33321:SF12">
    <property type="entry name" value="PLANT BASIC SECRETORY PROTEIN (BSP) FAMILY PROTEIN"/>
    <property type="match status" value="1"/>
</dbReference>
<dbReference type="Pfam" id="PF04450">
    <property type="entry name" value="BSP"/>
    <property type="match status" value="1"/>
</dbReference>
<feature type="compositionally biased region" description="Polar residues" evidence="1">
    <location>
        <begin position="34"/>
        <end position="43"/>
    </location>
</feature>
<evidence type="ECO:0000313" key="2">
    <source>
        <dbReference type="EMBL" id="KAJ3473913.1"/>
    </source>
</evidence>
<dbReference type="EMBL" id="JANAWD010001211">
    <property type="protein sequence ID" value="KAJ3473913.1"/>
    <property type="molecule type" value="Genomic_DNA"/>
</dbReference>
<keyword evidence="3" id="KW-1185">Reference proteome</keyword>
<comment type="caution">
    <text evidence="2">The sequence shown here is derived from an EMBL/GenBank/DDBJ whole genome shotgun (WGS) entry which is preliminary data.</text>
</comment>
<dbReference type="PANTHER" id="PTHR33321">
    <property type="match status" value="1"/>
</dbReference>
<proteinExistence type="predicted"/>
<dbReference type="AlphaFoldDB" id="A0AAD5Y9K7"/>
<evidence type="ECO:0000256" key="1">
    <source>
        <dbReference type="SAM" id="MobiDB-lite"/>
    </source>
</evidence>
<feature type="region of interest" description="Disordered" evidence="1">
    <location>
        <begin position="16"/>
        <end position="47"/>
    </location>
</feature>
<evidence type="ECO:0000313" key="3">
    <source>
        <dbReference type="Proteomes" id="UP001212997"/>
    </source>
</evidence>
<gene>
    <name evidence="2" type="ORF">NLI96_g12757</name>
</gene>
<organism evidence="2 3">
    <name type="scientific">Meripilus lineatus</name>
    <dbReference type="NCBI Taxonomy" id="2056292"/>
    <lineage>
        <taxon>Eukaryota</taxon>
        <taxon>Fungi</taxon>
        <taxon>Dikarya</taxon>
        <taxon>Basidiomycota</taxon>
        <taxon>Agaricomycotina</taxon>
        <taxon>Agaricomycetes</taxon>
        <taxon>Polyporales</taxon>
        <taxon>Meripilaceae</taxon>
        <taxon>Meripilus</taxon>
    </lineage>
</organism>
<reference evidence="2" key="1">
    <citation type="submission" date="2022-07" db="EMBL/GenBank/DDBJ databases">
        <title>Genome Sequence of Physisporinus lineatus.</title>
        <authorList>
            <person name="Buettner E."/>
        </authorList>
    </citation>
    <scope>NUCLEOTIDE SEQUENCE</scope>
    <source>
        <strain evidence="2">VT162</strain>
    </source>
</reference>
<name>A0AAD5Y9K7_9APHY</name>
<evidence type="ECO:0008006" key="4">
    <source>
        <dbReference type="Google" id="ProtNLM"/>
    </source>
</evidence>